<accession>A0A016WXW4</accession>
<sequence>MYADDIKIYKAVRSAEDSYDLQSAINRMLTWANAWQLPLSPHKTLFMHLDLNGSMPTFTYCIEGHQISEANSDKDLGFVYDRRLDFSGHYLTICRRAYMRTFRIFKALSTSSKPTLLRSYKTYARPMLESGTTVFNPSKKKDIYALEKVQNNFTRKLLARIGGFLTLKSQGLL</sequence>
<evidence type="ECO:0000313" key="1">
    <source>
        <dbReference type="EMBL" id="EYC44077.1"/>
    </source>
</evidence>
<comment type="caution">
    <text evidence="1">The sequence shown here is derived from an EMBL/GenBank/DDBJ whole genome shotgun (WGS) entry which is preliminary data.</text>
</comment>
<dbReference type="PANTHER" id="PTHR33332">
    <property type="entry name" value="REVERSE TRANSCRIPTASE DOMAIN-CONTAINING PROTEIN"/>
    <property type="match status" value="1"/>
</dbReference>
<dbReference type="PRINTS" id="PR01345">
    <property type="entry name" value="CERVTRCPTASE"/>
</dbReference>
<gene>
    <name evidence="1" type="primary">Acey_s0473.g2112</name>
    <name evidence="1" type="ORF">Y032_0473g2112</name>
</gene>
<name>A0A016WXW4_9BILA</name>
<dbReference type="EMBL" id="JARK01000073">
    <property type="protein sequence ID" value="EYC44077.1"/>
    <property type="molecule type" value="Genomic_DNA"/>
</dbReference>
<dbReference type="Proteomes" id="UP000024635">
    <property type="component" value="Unassembled WGS sequence"/>
</dbReference>
<evidence type="ECO:0000313" key="2">
    <source>
        <dbReference type="Proteomes" id="UP000024635"/>
    </source>
</evidence>
<proteinExistence type="predicted"/>
<keyword evidence="2" id="KW-1185">Reference proteome</keyword>
<protein>
    <recommendedName>
        <fullName evidence="3">Reverse transcriptase domain-containing protein</fullName>
    </recommendedName>
</protein>
<evidence type="ECO:0008006" key="3">
    <source>
        <dbReference type="Google" id="ProtNLM"/>
    </source>
</evidence>
<dbReference type="OrthoDB" id="5872222at2759"/>
<dbReference type="AlphaFoldDB" id="A0A016WXW4"/>
<organism evidence="1 2">
    <name type="scientific">Ancylostoma ceylanicum</name>
    <dbReference type="NCBI Taxonomy" id="53326"/>
    <lineage>
        <taxon>Eukaryota</taxon>
        <taxon>Metazoa</taxon>
        <taxon>Ecdysozoa</taxon>
        <taxon>Nematoda</taxon>
        <taxon>Chromadorea</taxon>
        <taxon>Rhabditida</taxon>
        <taxon>Rhabditina</taxon>
        <taxon>Rhabditomorpha</taxon>
        <taxon>Strongyloidea</taxon>
        <taxon>Ancylostomatidae</taxon>
        <taxon>Ancylostomatinae</taxon>
        <taxon>Ancylostoma</taxon>
    </lineage>
</organism>
<reference evidence="2" key="1">
    <citation type="journal article" date="2015" name="Nat. Genet.">
        <title>The genome and transcriptome of the zoonotic hookworm Ancylostoma ceylanicum identify infection-specific gene families.</title>
        <authorList>
            <person name="Schwarz E.M."/>
            <person name="Hu Y."/>
            <person name="Antoshechkin I."/>
            <person name="Miller M.M."/>
            <person name="Sternberg P.W."/>
            <person name="Aroian R.V."/>
        </authorList>
    </citation>
    <scope>NUCLEOTIDE SEQUENCE</scope>
    <source>
        <strain evidence="2">HY135</strain>
    </source>
</reference>